<feature type="transmembrane region" description="Helical" evidence="1">
    <location>
        <begin position="46"/>
        <end position="64"/>
    </location>
</feature>
<keyword evidence="1" id="KW-1133">Transmembrane helix</keyword>
<organism evidence="2 3">
    <name type="scientific">Aphanizomenon flos-aquae WA102</name>
    <dbReference type="NCBI Taxonomy" id="1710896"/>
    <lineage>
        <taxon>Bacteria</taxon>
        <taxon>Bacillati</taxon>
        <taxon>Cyanobacteriota</taxon>
        <taxon>Cyanophyceae</taxon>
        <taxon>Nostocales</taxon>
        <taxon>Aphanizomenonaceae</taxon>
        <taxon>Aphanizomenon</taxon>
    </lineage>
</organism>
<comment type="caution">
    <text evidence="2">The sequence shown here is derived from an EMBL/GenBank/DDBJ whole genome shotgun (WGS) entry which is preliminary data.</text>
</comment>
<keyword evidence="1" id="KW-0472">Membrane</keyword>
<evidence type="ECO:0000256" key="1">
    <source>
        <dbReference type="SAM" id="Phobius"/>
    </source>
</evidence>
<gene>
    <name evidence="2" type="ORF">AN484_01110</name>
</gene>
<evidence type="ECO:0000313" key="3">
    <source>
        <dbReference type="Proteomes" id="UP000092093"/>
    </source>
</evidence>
<protein>
    <submittedName>
        <fullName evidence="2">Uncharacterized protein</fullName>
    </submittedName>
</protein>
<accession>A0A1B7X8B9</accession>
<dbReference type="EMBL" id="LJOW01000002">
    <property type="protein sequence ID" value="OBQ45596.1"/>
    <property type="molecule type" value="Genomic_DNA"/>
</dbReference>
<evidence type="ECO:0000313" key="2">
    <source>
        <dbReference type="EMBL" id="OBQ45596.1"/>
    </source>
</evidence>
<sequence>MKIIKKVVKGFFTWLKDAGVEVIAQAFTLLGFFIAWLTLTGSARDIVGIAVLATTVIWLITIPLRKED</sequence>
<reference evidence="2 3" key="1">
    <citation type="submission" date="2015-09" db="EMBL/GenBank/DDBJ databases">
        <title>Aphanizomenon flos-aquae WA102.</title>
        <authorList>
            <person name="Driscoll C."/>
        </authorList>
    </citation>
    <scope>NUCLEOTIDE SEQUENCE [LARGE SCALE GENOMIC DNA]</scope>
    <source>
        <strain evidence="2">WA102</strain>
    </source>
</reference>
<proteinExistence type="predicted"/>
<dbReference type="Proteomes" id="UP000092093">
    <property type="component" value="Unassembled WGS sequence"/>
</dbReference>
<feature type="transmembrane region" description="Helical" evidence="1">
    <location>
        <begin position="20"/>
        <end position="40"/>
    </location>
</feature>
<dbReference type="AlphaFoldDB" id="A0A1B7X8B9"/>
<keyword evidence="1" id="KW-0812">Transmembrane</keyword>
<name>A0A1B7X8B9_APHFL</name>